<evidence type="ECO:0000256" key="1">
    <source>
        <dbReference type="ARBA" id="ARBA00000681"/>
    </source>
</evidence>
<dbReference type="GO" id="GO:0031176">
    <property type="term" value="F:endo-1,4-beta-xylanase activity"/>
    <property type="evidence" value="ECO:0007669"/>
    <property type="project" value="UniProtKB-EC"/>
</dbReference>
<dbReference type="EC" id="3.2.1.8" evidence="9"/>
<dbReference type="Proteomes" id="UP000178774">
    <property type="component" value="Unassembled WGS sequence"/>
</dbReference>
<dbReference type="Gene3D" id="3.20.20.80">
    <property type="entry name" value="Glycosidases"/>
    <property type="match status" value="1"/>
</dbReference>
<evidence type="ECO:0000256" key="3">
    <source>
        <dbReference type="ARBA" id="ARBA00022651"/>
    </source>
</evidence>
<dbReference type="AlphaFoldDB" id="A0A1G2HUE9"/>
<dbReference type="SMART" id="SM00633">
    <property type="entry name" value="Glyco_10"/>
    <property type="match status" value="1"/>
</dbReference>
<dbReference type="SUPFAM" id="SSF51445">
    <property type="entry name" value="(Trans)glycosidases"/>
    <property type="match status" value="1"/>
</dbReference>
<keyword evidence="3" id="KW-0858">Xylan degradation</keyword>
<evidence type="ECO:0000313" key="13">
    <source>
        <dbReference type="Proteomes" id="UP000178774"/>
    </source>
</evidence>
<dbReference type="PANTHER" id="PTHR31490:SF88">
    <property type="entry name" value="BETA-XYLANASE"/>
    <property type="match status" value="1"/>
</dbReference>
<dbReference type="InterPro" id="IPR044846">
    <property type="entry name" value="GH10"/>
</dbReference>
<evidence type="ECO:0000256" key="6">
    <source>
        <dbReference type="ARBA" id="ARBA00023277"/>
    </source>
</evidence>
<dbReference type="InterPro" id="IPR017853">
    <property type="entry name" value="GH"/>
</dbReference>
<dbReference type="InterPro" id="IPR001000">
    <property type="entry name" value="GH10_dom"/>
</dbReference>
<keyword evidence="8 9" id="KW-0624">Polysaccharide degradation</keyword>
<organism evidence="12 13">
    <name type="scientific">Candidatus Staskawiczbacteria bacterium RIFCSPHIGHO2_01_FULL_41_41</name>
    <dbReference type="NCBI Taxonomy" id="1802203"/>
    <lineage>
        <taxon>Bacteria</taxon>
        <taxon>Candidatus Staskawicziibacteriota</taxon>
    </lineage>
</organism>
<keyword evidence="7 9" id="KW-0326">Glycosidase</keyword>
<comment type="catalytic activity">
    <reaction evidence="1 9">
        <text>Endohydrolysis of (1-&gt;4)-beta-D-xylosidic linkages in xylans.</text>
        <dbReference type="EC" id="3.2.1.8"/>
    </reaction>
</comment>
<protein>
    <recommendedName>
        <fullName evidence="9">Beta-xylanase</fullName>
        <ecNumber evidence="9">3.2.1.8</ecNumber>
    </recommendedName>
</protein>
<keyword evidence="10" id="KW-0812">Transmembrane</keyword>
<dbReference type="PROSITE" id="PS51760">
    <property type="entry name" value="GH10_2"/>
    <property type="match status" value="1"/>
</dbReference>
<dbReference type="Pfam" id="PF00331">
    <property type="entry name" value="Glyco_hydro_10"/>
    <property type="match status" value="1"/>
</dbReference>
<reference evidence="12 13" key="1">
    <citation type="journal article" date="2016" name="Nat. Commun.">
        <title>Thousands of microbial genomes shed light on interconnected biogeochemical processes in an aquifer system.</title>
        <authorList>
            <person name="Anantharaman K."/>
            <person name="Brown C.T."/>
            <person name="Hug L.A."/>
            <person name="Sharon I."/>
            <person name="Castelle C.J."/>
            <person name="Probst A.J."/>
            <person name="Thomas B.C."/>
            <person name="Singh A."/>
            <person name="Wilkins M.J."/>
            <person name="Karaoz U."/>
            <person name="Brodie E.L."/>
            <person name="Williams K.H."/>
            <person name="Hubbard S.S."/>
            <person name="Banfield J.F."/>
        </authorList>
    </citation>
    <scope>NUCLEOTIDE SEQUENCE [LARGE SCALE GENOMIC DNA]</scope>
</reference>
<evidence type="ECO:0000259" key="11">
    <source>
        <dbReference type="PROSITE" id="PS51760"/>
    </source>
</evidence>
<keyword evidence="10" id="KW-0472">Membrane</keyword>
<evidence type="ECO:0000256" key="5">
    <source>
        <dbReference type="ARBA" id="ARBA00022801"/>
    </source>
</evidence>
<sequence>MQNASQFKLAKLIIKTLFLVLTLGIILAIYGFMQYNNRNIDFVTQDKDWQYFPGAVVTEKGIHFSPLNRIIVHQDGSWGQPNPPVNIGGQHLHVKGDFKITAIALEIDQQASFRLYASPPIVYDQWRYESPSVEVMVDTVKNLTTVRIWDGSSSHSMDTRTYATPFKLKTVISLEHIGGQINIIVNNQILGSMPDHHIFDSGNIWFGADGKAGSNGWTLKELYAEALGTGRIEIIPPPSLIVDQSDQNSLGNLANKHSKKLKIGAAISVGPLLTDEKYGALAIGQFNMLTPENSMKPQFIHPEANIYSFEQADQLVDIALKNNMTVHGHALVYDKSSPEWMTKSPVADRQKIMVDHINTVVGHFKGRVAEWDVVNEPFSKKHALYKNGKTGLEPNIWFEAMGEEYIDLAFRAAHEADPGAKLYLNDYGVEKDGQHWDALLALVKRLKQRGVPIDGVGFEAHVYTDGDYFDASQLKQHMENLNRIGLLARISEIDVTGDDPKQQINQYVMALDVCLRTPNCTSYSTWGITDKYGSTTRSDRYPLVYGTSLLWDKNMKAKPAYGALQERLRQP</sequence>
<keyword evidence="4" id="KW-0732">Signal</keyword>
<dbReference type="GO" id="GO:0045493">
    <property type="term" value="P:xylan catabolic process"/>
    <property type="evidence" value="ECO:0007669"/>
    <property type="project" value="UniProtKB-KW"/>
</dbReference>
<evidence type="ECO:0000256" key="2">
    <source>
        <dbReference type="ARBA" id="ARBA00007495"/>
    </source>
</evidence>
<dbReference type="PANTHER" id="PTHR31490">
    <property type="entry name" value="GLYCOSYL HYDROLASE"/>
    <property type="match status" value="1"/>
</dbReference>
<accession>A0A1G2HUE9</accession>
<feature type="domain" description="GH10" evidence="11">
    <location>
        <begin position="247"/>
        <end position="567"/>
    </location>
</feature>
<feature type="transmembrane region" description="Helical" evidence="10">
    <location>
        <begin position="12"/>
        <end position="33"/>
    </location>
</feature>
<comment type="caution">
    <text evidence="12">The sequence shown here is derived from an EMBL/GenBank/DDBJ whole genome shotgun (WGS) entry which is preliminary data.</text>
</comment>
<evidence type="ECO:0000256" key="9">
    <source>
        <dbReference type="RuleBase" id="RU361174"/>
    </source>
</evidence>
<proteinExistence type="inferred from homology"/>
<evidence type="ECO:0000256" key="7">
    <source>
        <dbReference type="ARBA" id="ARBA00023295"/>
    </source>
</evidence>
<comment type="similarity">
    <text evidence="2 9">Belongs to the glycosyl hydrolase 10 (cellulase F) family.</text>
</comment>
<keyword evidence="5 9" id="KW-0378">Hydrolase</keyword>
<evidence type="ECO:0000256" key="10">
    <source>
        <dbReference type="SAM" id="Phobius"/>
    </source>
</evidence>
<gene>
    <name evidence="12" type="ORF">A2822_03945</name>
</gene>
<keyword evidence="6 9" id="KW-0119">Carbohydrate metabolism</keyword>
<keyword evidence="10" id="KW-1133">Transmembrane helix</keyword>
<evidence type="ECO:0000256" key="8">
    <source>
        <dbReference type="ARBA" id="ARBA00023326"/>
    </source>
</evidence>
<evidence type="ECO:0000256" key="4">
    <source>
        <dbReference type="ARBA" id="ARBA00022729"/>
    </source>
</evidence>
<evidence type="ECO:0000313" key="12">
    <source>
        <dbReference type="EMBL" id="OGZ66152.1"/>
    </source>
</evidence>
<name>A0A1G2HUE9_9BACT</name>
<dbReference type="PRINTS" id="PR00134">
    <property type="entry name" value="GLHYDRLASE10"/>
</dbReference>
<dbReference type="EMBL" id="MHOP01000008">
    <property type="protein sequence ID" value="OGZ66152.1"/>
    <property type="molecule type" value="Genomic_DNA"/>
</dbReference>